<evidence type="ECO:0000256" key="9">
    <source>
        <dbReference type="ARBA" id="ARBA00023136"/>
    </source>
</evidence>
<feature type="domain" description="T2SS protein K second SAM-like" evidence="11">
    <location>
        <begin position="214"/>
        <end position="256"/>
    </location>
</feature>
<keyword evidence="7" id="KW-0653">Protein transport</keyword>
<dbReference type="Pfam" id="PF03934">
    <property type="entry name" value="T2SSK"/>
    <property type="match status" value="1"/>
</dbReference>
<keyword evidence="5 10" id="KW-0997">Cell inner membrane</keyword>
<comment type="caution">
    <text evidence="13">The sequence shown here is derived from an EMBL/GenBank/DDBJ whole genome shotgun (WGS) entry which is preliminary data.</text>
</comment>
<evidence type="ECO:0000313" key="14">
    <source>
        <dbReference type="Proteomes" id="UP000252884"/>
    </source>
</evidence>
<dbReference type="InterPro" id="IPR049179">
    <property type="entry name" value="T2SSK_SAM-like_2nd"/>
</dbReference>
<dbReference type="NCBIfam" id="NF037980">
    <property type="entry name" value="T2SS_GspK"/>
    <property type="match status" value="1"/>
</dbReference>
<evidence type="ECO:0000256" key="7">
    <source>
        <dbReference type="ARBA" id="ARBA00022927"/>
    </source>
</evidence>
<sequence length="319" mass="35052">MRRAHAQRGAALLLAMLTVTLVATFAATALWQQWRAVEVEQSERARSQSAWVLIGALDFSRLILRQDGTASDTDHLAEPWAVPLQESRMSTFLAAENGVNQGGDEGLPEVFLSGSIVDLQSRMNVANLVDGEGKLLEKPLEAFKRLFELLGLPQAELMAMAENLRRASQKETDDGADVPLRPERFEQLAWLGVSPGTLRLLEPYVTLLPQTTAINLNTASPQVIAASMEDVDLTAAQRLVQARNNSALRTVADAARILDRVGQLTEGDYAVRSSFFEVNGRLRMEGTVVSERSLIKRAAGRNPAVTTIWRQRVAGERQP</sequence>
<dbReference type="AlphaFoldDB" id="A0A368Y1M6"/>
<dbReference type="InterPro" id="IPR045584">
    <property type="entry name" value="Pilin-like"/>
</dbReference>
<protein>
    <recommendedName>
        <fullName evidence="10">Type II secretion system protein K</fullName>
    </recommendedName>
</protein>
<dbReference type="InterPro" id="IPR049031">
    <property type="entry name" value="T2SSK_SAM-like_1st"/>
</dbReference>
<reference evidence="13 14" key="1">
    <citation type="submission" date="2018-07" db="EMBL/GenBank/DDBJ databases">
        <title>Genomic Encyclopedia of Type Strains, Phase IV (KMG-IV): sequencing the most valuable type-strain genomes for metagenomic binning, comparative biology and taxonomic classification.</title>
        <authorList>
            <person name="Goeker M."/>
        </authorList>
    </citation>
    <scope>NUCLEOTIDE SEQUENCE [LARGE SCALE GENOMIC DNA]</scope>
    <source>
        <strain evidence="13 14">DSM 21634</strain>
    </source>
</reference>
<dbReference type="SUPFAM" id="SSF158544">
    <property type="entry name" value="GspK insert domain-like"/>
    <property type="match status" value="1"/>
</dbReference>
<keyword evidence="9 10" id="KW-0472">Membrane</keyword>
<comment type="subcellular location">
    <subcellularLocation>
        <location evidence="1 10">Cell inner membrane</location>
    </subcellularLocation>
</comment>
<evidence type="ECO:0000256" key="1">
    <source>
        <dbReference type="ARBA" id="ARBA00004533"/>
    </source>
</evidence>
<name>A0A368Y1M6_9BURK</name>
<dbReference type="InterPro" id="IPR005628">
    <property type="entry name" value="GspK"/>
</dbReference>
<evidence type="ECO:0000256" key="6">
    <source>
        <dbReference type="ARBA" id="ARBA00022692"/>
    </source>
</evidence>
<evidence type="ECO:0000256" key="3">
    <source>
        <dbReference type="ARBA" id="ARBA00022448"/>
    </source>
</evidence>
<keyword evidence="14" id="KW-1185">Reference proteome</keyword>
<evidence type="ECO:0000259" key="12">
    <source>
        <dbReference type="Pfam" id="PF21687"/>
    </source>
</evidence>
<dbReference type="PANTHER" id="PTHR38831">
    <property type="entry name" value="TYPE II SECRETION SYSTEM PROTEIN K"/>
    <property type="match status" value="1"/>
</dbReference>
<evidence type="ECO:0000256" key="4">
    <source>
        <dbReference type="ARBA" id="ARBA00022475"/>
    </source>
</evidence>
<keyword evidence="8" id="KW-1133">Transmembrane helix</keyword>
<dbReference type="Gene3D" id="3.30.1300.30">
    <property type="entry name" value="GSPII I/J protein-like"/>
    <property type="match status" value="1"/>
</dbReference>
<evidence type="ECO:0000259" key="11">
    <source>
        <dbReference type="Pfam" id="PF03934"/>
    </source>
</evidence>
<keyword evidence="6" id="KW-0812">Transmembrane</keyword>
<dbReference type="PANTHER" id="PTHR38831:SF1">
    <property type="entry name" value="TYPE II SECRETION SYSTEM PROTEIN K-RELATED"/>
    <property type="match status" value="1"/>
</dbReference>
<organism evidence="13 14">
    <name type="scientific">Pseudorhodoferax soli</name>
    <dbReference type="NCBI Taxonomy" id="545864"/>
    <lineage>
        <taxon>Bacteria</taxon>
        <taxon>Pseudomonadati</taxon>
        <taxon>Pseudomonadota</taxon>
        <taxon>Betaproteobacteria</taxon>
        <taxon>Burkholderiales</taxon>
        <taxon>Comamonadaceae</taxon>
    </lineage>
</organism>
<gene>
    <name evidence="13" type="ORF">DES41_102522</name>
</gene>
<evidence type="ECO:0000256" key="5">
    <source>
        <dbReference type="ARBA" id="ARBA00022519"/>
    </source>
</evidence>
<dbReference type="SUPFAM" id="SSF54523">
    <property type="entry name" value="Pili subunits"/>
    <property type="match status" value="1"/>
</dbReference>
<feature type="domain" description="T2SS protein K first SAM-like" evidence="12">
    <location>
        <begin position="121"/>
        <end position="210"/>
    </location>
</feature>
<dbReference type="Proteomes" id="UP000252884">
    <property type="component" value="Unassembled WGS sequence"/>
</dbReference>
<dbReference type="PIRSF" id="PIRSF002786">
    <property type="entry name" value="XcpX"/>
    <property type="match status" value="1"/>
</dbReference>
<accession>A0A368Y1M6</accession>
<dbReference type="Pfam" id="PF21687">
    <property type="entry name" value="T2SSK_1st"/>
    <property type="match status" value="1"/>
</dbReference>
<dbReference type="InterPro" id="IPR038072">
    <property type="entry name" value="GspK_central_sf"/>
</dbReference>
<dbReference type="RefSeq" id="WP_114467329.1">
    <property type="nucleotide sequence ID" value="NZ_QPJK01000002.1"/>
</dbReference>
<dbReference type="EMBL" id="QPJK01000002">
    <property type="protein sequence ID" value="RCW74201.1"/>
    <property type="molecule type" value="Genomic_DNA"/>
</dbReference>
<dbReference type="OrthoDB" id="5293133at2"/>
<proteinExistence type="inferred from homology"/>
<evidence type="ECO:0000256" key="2">
    <source>
        <dbReference type="ARBA" id="ARBA00007246"/>
    </source>
</evidence>
<dbReference type="GO" id="GO:0009306">
    <property type="term" value="P:protein secretion"/>
    <property type="evidence" value="ECO:0007669"/>
    <property type="project" value="InterPro"/>
</dbReference>
<dbReference type="GO" id="GO:0005886">
    <property type="term" value="C:plasma membrane"/>
    <property type="evidence" value="ECO:0007669"/>
    <property type="project" value="UniProtKB-SubCell"/>
</dbReference>
<evidence type="ECO:0000313" key="13">
    <source>
        <dbReference type="EMBL" id="RCW74201.1"/>
    </source>
</evidence>
<evidence type="ECO:0000256" key="10">
    <source>
        <dbReference type="PIRNR" id="PIRNR002786"/>
    </source>
</evidence>
<keyword evidence="3 10" id="KW-0813">Transport</keyword>
<comment type="similarity">
    <text evidence="2 10">Belongs to the GSP K family.</text>
</comment>
<evidence type="ECO:0000256" key="8">
    <source>
        <dbReference type="ARBA" id="ARBA00022989"/>
    </source>
</evidence>
<keyword evidence="4 10" id="KW-1003">Cell membrane</keyword>